<comment type="subcellular location">
    <subcellularLocation>
        <location evidence="1">Membrane</location>
        <topology evidence="1">Multi-pass membrane protein</topology>
    </subcellularLocation>
</comment>
<reference evidence="8" key="1">
    <citation type="submission" date="2020-05" db="EMBL/GenBank/DDBJ databases">
        <authorList>
            <person name="Chiriac C."/>
            <person name="Salcher M."/>
            <person name="Ghai R."/>
            <person name="Kavagutti S V."/>
        </authorList>
    </citation>
    <scope>NUCLEOTIDE SEQUENCE</scope>
</reference>
<dbReference type="PANTHER" id="PTHR31272">
    <property type="entry name" value="CYTOCHROME C-TYPE BIOGENESIS PROTEIN HI_1454-RELATED"/>
    <property type="match status" value="1"/>
</dbReference>
<dbReference type="PANTHER" id="PTHR31272:SF4">
    <property type="entry name" value="CYTOCHROME C-TYPE BIOGENESIS PROTEIN HI_1454-RELATED"/>
    <property type="match status" value="1"/>
</dbReference>
<evidence type="ECO:0000256" key="4">
    <source>
        <dbReference type="ARBA" id="ARBA00022989"/>
    </source>
</evidence>
<dbReference type="InterPro" id="IPR003834">
    <property type="entry name" value="Cyt_c_assmbl_TM_dom"/>
</dbReference>
<dbReference type="GO" id="GO:0016020">
    <property type="term" value="C:membrane"/>
    <property type="evidence" value="ECO:0007669"/>
    <property type="project" value="UniProtKB-SubCell"/>
</dbReference>
<dbReference type="InterPro" id="IPR051790">
    <property type="entry name" value="Cytochrome_c-biogenesis_DsbD"/>
</dbReference>
<feature type="transmembrane region" description="Helical" evidence="6">
    <location>
        <begin position="12"/>
        <end position="39"/>
    </location>
</feature>
<dbReference type="EMBL" id="CAFBMR010000019">
    <property type="protein sequence ID" value="CAB4909898.1"/>
    <property type="molecule type" value="Genomic_DNA"/>
</dbReference>
<evidence type="ECO:0000313" key="8">
    <source>
        <dbReference type="EMBL" id="CAB4909898.1"/>
    </source>
</evidence>
<name>A0A6J7GSZ4_9ZZZZ</name>
<evidence type="ECO:0000256" key="2">
    <source>
        <dbReference type="ARBA" id="ARBA00006143"/>
    </source>
</evidence>
<keyword evidence="4 6" id="KW-1133">Transmembrane helix</keyword>
<evidence type="ECO:0000256" key="3">
    <source>
        <dbReference type="ARBA" id="ARBA00022692"/>
    </source>
</evidence>
<organism evidence="8">
    <name type="scientific">freshwater metagenome</name>
    <dbReference type="NCBI Taxonomy" id="449393"/>
    <lineage>
        <taxon>unclassified sequences</taxon>
        <taxon>metagenomes</taxon>
        <taxon>ecological metagenomes</taxon>
    </lineage>
</organism>
<dbReference type="GO" id="GO:0017004">
    <property type="term" value="P:cytochrome complex assembly"/>
    <property type="evidence" value="ECO:0007669"/>
    <property type="project" value="InterPro"/>
</dbReference>
<evidence type="ECO:0000256" key="5">
    <source>
        <dbReference type="ARBA" id="ARBA00023136"/>
    </source>
</evidence>
<comment type="similarity">
    <text evidence="2">Belongs to the DsbD family.</text>
</comment>
<dbReference type="AlphaFoldDB" id="A0A6J7GSZ4"/>
<evidence type="ECO:0000256" key="1">
    <source>
        <dbReference type="ARBA" id="ARBA00004141"/>
    </source>
</evidence>
<feature type="transmembrane region" description="Helical" evidence="6">
    <location>
        <begin position="166"/>
        <end position="193"/>
    </location>
</feature>
<feature type="transmembrane region" description="Helical" evidence="6">
    <location>
        <begin position="205"/>
        <end position="228"/>
    </location>
</feature>
<protein>
    <submittedName>
        <fullName evidence="8">Unannotated protein</fullName>
    </submittedName>
</protein>
<sequence length="246" mass="25946">MIADTVLSGSLLLALPLAVVAGLLSFLSPCVLPLAPGYLSYVTGLTGAEIAEGSKKSRVLLGSALFVLGFSVLFVSYGVAFGGLGQALLKWQDVITRVLGVLVIVMGLVFMGLVPGMQREWRSHRVTTFGLWSAPLLGILFGLGWTPCIGPTLAAVQTLAFTEASALRGAILSLAYCVGLGVPFILLGLLFAYVGGALSWVKRHYVVIMRVGGALLVVIGILLVTGLWNDLTIWMRTLVPGFETVV</sequence>
<feature type="transmembrane region" description="Helical" evidence="6">
    <location>
        <begin position="94"/>
        <end position="114"/>
    </location>
</feature>
<accession>A0A6J7GSZ4</accession>
<gene>
    <name evidence="8" type="ORF">UFOPK3610_00715</name>
</gene>
<dbReference type="Pfam" id="PF02683">
    <property type="entry name" value="DsbD_TM"/>
    <property type="match status" value="1"/>
</dbReference>
<keyword evidence="3 6" id="KW-0812">Transmembrane</keyword>
<evidence type="ECO:0000256" key="6">
    <source>
        <dbReference type="SAM" id="Phobius"/>
    </source>
</evidence>
<evidence type="ECO:0000259" key="7">
    <source>
        <dbReference type="Pfam" id="PF02683"/>
    </source>
</evidence>
<keyword evidence="5 6" id="KW-0472">Membrane</keyword>
<feature type="transmembrane region" description="Helical" evidence="6">
    <location>
        <begin position="59"/>
        <end position="82"/>
    </location>
</feature>
<feature type="transmembrane region" description="Helical" evidence="6">
    <location>
        <begin position="126"/>
        <end position="146"/>
    </location>
</feature>
<proteinExistence type="inferred from homology"/>
<feature type="domain" description="Cytochrome C biogenesis protein transmembrane" evidence="7">
    <location>
        <begin position="12"/>
        <end position="156"/>
    </location>
</feature>